<dbReference type="SUPFAM" id="SSF51069">
    <property type="entry name" value="Carbonic anhydrase"/>
    <property type="match status" value="1"/>
</dbReference>
<reference evidence="3" key="1">
    <citation type="submission" date="2019-08" db="EMBL/GenBank/DDBJ databases">
        <title>The genome of the North American firefly Photinus pyralis.</title>
        <authorList>
            <consortium name="Photinus pyralis genome working group"/>
            <person name="Fallon T.R."/>
            <person name="Sander Lower S.E."/>
            <person name="Weng J.-K."/>
        </authorList>
    </citation>
    <scope>NUCLEOTIDE SEQUENCE</scope>
    <source>
        <strain evidence="3">TRF0915ILg1</strain>
        <tissue evidence="3">Whole body</tissue>
    </source>
</reference>
<evidence type="ECO:0000256" key="1">
    <source>
        <dbReference type="ARBA" id="ARBA00010718"/>
    </source>
</evidence>
<dbReference type="InterPro" id="IPR036398">
    <property type="entry name" value="CA_dom_sf"/>
</dbReference>
<dbReference type="EMBL" id="VTPC01090968">
    <property type="protein sequence ID" value="KAF2880446.1"/>
    <property type="molecule type" value="Genomic_DNA"/>
</dbReference>
<comment type="caution">
    <text evidence="3">The sequence shown here is derived from an EMBL/GenBank/DDBJ whole genome shotgun (WGS) entry which is preliminary data.</text>
</comment>
<dbReference type="Proteomes" id="UP000801492">
    <property type="component" value="Unassembled WGS sequence"/>
</dbReference>
<name>A0A8K0C7V7_IGNLU</name>
<dbReference type="AlphaFoldDB" id="A0A8K0C7V7"/>
<evidence type="ECO:0000313" key="3">
    <source>
        <dbReference type="EMBL" id="KAF2880446.1"/>
    </source>
</evidence>
<dbReference type="PROSITE" id="PS51144">
    <property type="entry name" value="ALPHA_CA_2"/>
    <property type="match status" value="1"/>
</dbReference>
<proteinExistence type="inferred from homology"/>
<dbReference type="Gene3D" id="3.10.200.10">
    <property type="entry name" value="Alpha carbonic anhydrase"/>
    <property type="match status" value="1"/>
</dbReference>
<protein>
    <recommendedName>
        <fullName evidence="2">Alpha-carbonic anhydrase domain-containing protein</fullName>
    </recommendedName>
</protein>
<organism evidence="3 4">
    <name type="scientific">Ignelater luminosus</name>
    <name type="common">Cucubano</name>
    <name type="synonym">Pyrophorus luminosus</name>
    <dbReference type="NCBI Taxonomy" id="2038154"/>
    <lineage>
        <taxon>Eukaryota</taxon>
        <taxon>Metazoa</taxon>
        <taxon>Ecdysozoa</taxon>
        <taxon>Arthropoda</taxon>
        <taxon>Hexapoda</taxon>
        <taxon>Insecta</taxon>
        <taxon>Pterygota</taxon>
        <taxon>Neoptera</taxon>
        <taxon>Endopterygota</taxon>
        <taxon>Coleoptera</taxon>
        <taxon>Polyphaga</taxon>
        <taxon>Elateriformia</taxon>
        <taxon>Elateroidea</taxon>
        <taxon>Elateridae</taxon>
        <taxon>Agrypninae</taxon>
        <taxon>Pyrophorini</taxon>
        <taxon>Ignelater</taxon>
    </lineage>
</organism>
<dbReference type="PANTHER" id="PTHR18952:SF233">
    <property type="entry name" value="CARBONIC ANHYDRASE 14"/>
    <property type="match status" value="1"/>
</dbReference>
<comment type="similarity">
    <text evidence="1">Belongs to the alpha-carbonic anhydrase family.</text>
</comment>
<dbReference type="GO" id="GO:0005737">
    <property type="term" value="C:cytoplasm"/>
    <property type="evidence" value="ECO:0007669"/>
    <property type="project" value="TreeGrafter"/>
</dbReference>
<dbReference type="GO" id="GO:0004089">
    <property type="term" value="F:carbonate dehydratase activity"/>
    <property type="evidence" value="ECO:0007669"/>
    <property type="project" value="InterPro"/>
</dbReference>
<evidence type="ECO:0000259" key="2">
    <source>
        <dbReference type="PROSITE" id="PS51144"/>
    </source>
</evidence>
<dbReference type="Pfam" id="PF00194">
    <property type="entry name" value="Carb_anhydrase"/>
    <property type="match status" value="1"/>
</dbReference>
<gene>
    <name evidence="3" type="ORF">ILUMI_25724</name>
</gene>
<dbReference type="PANTHER" id="PTHR18952">
    <property type="entry name" value="CARBONIC ANHYDRASE"/>
    <property type="match status" value="1"/>
</dbReference>
<evidence type="ECO:0000313" key="4">
    <source>
        <dbReference type="Proteomes" id="UP000801492"/>
    </source>
</evidence>
<keyword evidence="4" id="KW-1185">Reference proteome</keyword>
<dbReference type="InterPro" id="IPR023561">
    <property type="entry name" value="Carbonic_anhydrase_a-class"/>
</dbReference>
<dbReference type="InterPro" id="IPR001148">
    <property type="entry name" value="CA_dom"/>
</dbReference>
<dbReference type="OrthoDB" id="429145at2759"/>
<sequence>MKTSKAAEGQPGNDPNNILVSDLEDRAQWIQSLVESEGDFESPININLSTSIPLELPLLEWHHIDLPCKKMKLTNTGHTLILSAKWHQERPFLTGGPLLGNYVFSQLHFHWGCNDMEGSEHTVDGSHLPLEMHVVHFKSCYLTQEAALKEKDGMVVLAYFFKLQTQPNPAVQVLVDSILFIQKPHCSARLDPLPLWFFVREFQDDYFLYWGSVMTTTCVHLILWLICREPIGISTEQLESFRSLLDANEEPLLRNFRNIQPLGNRRLFHINPSGSKYSTLLPISRAQQHFQQSLIAKNAKPIPSQQATQSVY</sequence>
<dbReference type="SMART" id="SM01057">
    <property type="entry name" value="Carb_anhydrase"/>
    <property type="match status" value="1"/>
</dbReference>
<accession>A0A8K0C7V7</accession>
<feature type="domain" description="Alpha-carbonic anhydrase" evidence="2">
    <location>
        <begin position="16"/>
        <end position="271"/>
    </location>
</feature>
<dbReference type="GO" id="GO:0008270">
    <property type="term" value="F:zinc ion binding"/>
    <property type="evidence" value="ECO:0007669"/>
    <property type="project" value="InterPro"/>
</dbReference>